<feature type="domain" description="Helix-turn-helix" evidence="1">
    <location>
        <begin position="52"/>
        <end position="102"/>
    </location>
</feature>
<dbReference type="GO" id="GO:0003677">
    <property type="term" value="F:DNA binding"/>
    <property type="evidence" value="ECO:0007669"/>
    <property type="project" value="InterPro"/>
</dbReference>
<dbReference type="AlphaFoldDB" id="D1QVM9"/>
<organism evidence="2 3">
    <name type="scientific">Segatella oris F0302</name>
    <dbReference type="NCBI Taxonomy" id="649760"/>
    <lineage>
        <taxon>Bacteria</taxon>
        <taxon>Pseudomonadati</taxon>
        <taxon>Bacteroidota</taxon>
        <taxon>Bacteroidia</taxon>
        <taxon>Bacteroidales</taxon>
        <taxon>Prevotellaceae</taxon>
        <taxon>Segatella</taxon>
    </lineage>
</organism>
<protein>
    <submittedName>
        <fullName evidence="2">DNA binding domain, excisionase family</fullName>
    </submittedName>
</protein>
<evidence type="ECO:0000313" key="3">
    <source>
        <dbReference type="Proteomes" id="UP000004079"/>
    </source>
</evidence>
<proteinExistence type="predicted"/>
<reference evidence="2 3" key="1">
    <citation type="submission" date="2009-11" db="EMBL/GenBank/DDBJ databases">
        <authorList>
            <person name="Weinstock G."/>
            <person name="Sodergren E."/>
            <person name="Clifton S."/>
            <person name="Fulton L."/>
            <person name="Fulton B."/>
            <person name="Courtney L."/>
            <person name="Fronick C."/>
            <person name="Harrison M."/>
            <person name="Strong C."/>
            <person name="Farmer C."/>
            <person name="Delahaunty K."/>
            <person name="Markovic C."/>
            <person name="Hall O."/>
            <person name="Minx P."/>
            <person name="Tomlinson C."/>
            <person name="Mitreva M."/>
            <person name="Nelson J."/>
            <person name="Hou S."/>
            <person name="Wollam A."/>
            <person name="Pepin K.H."/>
            <person name="Johnson M."/>
            <person name="Bhonagiri V."/>
            <person name="Nash W.E."/>
            <person name="Warren W."/>
            <person name="Chinwalla A."/>
            <person name="Mardis E.R."/>
            <person name="Wilson R.K."/>
        </authorList>
    </citation>
    <scope>NUCLEOTIDE SEQUENCE [LARGE SCALE GENOMIC DNA]</scope>
    <source>
        <strain evidence="2 3">F0302</strain>
    </source>
</reference>
<dbReference type="InterPro" id="IPR010093">
    <property type="entry name" value="SinI_DNA-bd"/>
</dbReference>
<dbReference type="HOGENOM" id="CLU_140176_0_3_10"/>
<dbReference type="EMBL" id="ACUZ02000057">
    <property type="protein sequence ID" value="EFB30640.1"/>
    <property type="molecule type" value="Genomic_DNA"/>
</dbReference>
<name>D1QVM9_9BACT</name>
<comment type="caution">
    <text evidence="2">The sequence shown here is derived from an EMBL/GenBank/DDBJ whole genome shotgun (WGS) entry which is preliminary data.</text>
</comment>
<evidence type="ECO:0000313" key="2">
    <source>
        <dbReference type="EMBL" id="EFB30640.1"/>
    </source>
</evidence>
<gene>
    <name evidence="2" type="ORF">HMPREF0971_03069</name>
</gene>
<dbReference type="NCBIfam" id="TIGR01764">
    <property type="entry name" value="excise"/>
    <property type="match status" value="1"/>
</dbReference>
<dbReference type="STRING" id="649760.HMPREF0971_03069"/>
<dbReference type="Pfam" id="PF12728">
    <property type="entry name" value="HTH_17"/>
    <property type="match status" value="1"/>
</dbReference>
<dbReference type="Proteomes" id="UP000004079">
    <property type="component" value="Unassembled WGS sequence"/>
</dbReference>
<sequence>MPVPFIVFNFALVNSNEGAHPLSFYQTNKKYGKTIEERVYELEQLLFTNKNVLSFDEASKFLNLSKSYLYKLTSGNLIPHYKPQGKMLYFEKAELEAWLRQNPIKTSAQIAQEAQRYIMGSKSLMQK</sequence>
<accession>D1QVM9</accession>
<dbReference type="InterPro" id="IPR041657">
    <property type="entry name" value="HTH_17"/>
</dbReference>
<evidence type="ECO:0000259" key="1">
    <source>
        <dbReference type="Pfam" id="PF12728"/>
    </source>
</evidence>